<reference evidence="9" key="1">
    <citation type="journal article" date="2021" name="Microorganisms">
        <title>Acidisoma silvae sp. nov. and Acidisomacellulosilytica sp. nov., Two Acidophilic Bacteria Isolated from Decaying Wood, Hydrolyzing Cellulose and Producing Poly-3-hydroxybutyrate.</title>
        <authorList>
            <person name="Mieszkin S."/>
            <person name="Pouder E."/>
            <person name="Uroz S."/>
            <person name="Simon-Colin C."/>
            <person name="Alain K."/>
        </authorList>
    </citation>
    <scope>NUCLEOTIDE SEQUENCE</scope>
    <source>
        <strain evidence="9">HW T2.11</strain>
    </source>
</reference>
<dbReference type="PROSITE" id="PS50928">
    <property type="entry name" value="ABC_TM1"/>
    <property type="match status" value="1"/>
</dbReference>
<keyword evidence="10" id="KW-1185">Reference proteome</keyword>
<evidence type="ECO:0000256" key="7">
    <source>
        <dbReference type="RuleBase" id="RU363032"/>
    </source>
</evidence>
<evidence type="ECO:0000256" key="3">
    <source>
        <dbReference type="ARBA" id="ARBA00022475"/>
    </source>
</evidence>
<gene>
    <name evidence="9" type="ORF">ASILVAE211_20310</name>
</gene>
<evidence type="ECO:0000256" key="4">
    <source>
        <dbReference type="ARBA" id="ARBA00022692"/>
    </source>
</evidence>
<dbReference type="InterPro" id="IPR050366">
    <property type="entry name" value="BP-dependent_transpt_permease"/>
</dbReference>
<keyword evidence="3" id="KW-1003">Cell membrane</keyword>
<keyword evidence="2 7" id="KW-0813">Transport</keyword>
<dbReference type="GO" id="GO:0055085">
    <property type="term" value="P:transmembrane transport"/>
    <property type="evidence" value="ECO:0007669"/>
    <property type="project" value="InterPro"/>
</dbReference>
<comment type="subcellular location">
    <subcellularLocation>
        <location evidence="1 7">Cell membrane</location>
        <topology evidence="1 7">Multi-pass membrane protein</topology>
    </subcellularLocation>
</comment>
<reference evidence="9" key="2">
    <citation type="submission" date="2021-01" db="EMBL/GenBank/DDBJ databases">
        <authorList>
            <person name="Mieszkin S."/>
            <person name="Pouder E."/>
            <person name="Alain K."/>
        </authorList>
    </citation>
    <scope>NUCLEOTIDE SEQUENCE</scope>
    <source>
        <strain evidence="9">HW T2.11</strain>
    </source>
</reference>
<keyword evidence="6 7" id="KW-0472">Membrane</keyword>
<evidence type="ECO:0000256" key="2">
    <source>
        <dbReference type="ARBA" id="ARBA00022448"/>
    </source>
</evidence>
<dbReference type="InterPro" id="IPR035906">
    <property type="entry name" value="MetI-like_sf"/>
</dbReference>
<evidence type="ECO:0000256" key="5">
    <source>
        <dbReference type="ARBA" id="ARBA00022989"/>
    </source>
</evidence>
<evidence type="ECO:0000256" key="1">
    <source>
        <dbReference type="ARBA" id="ARBA00004651"/>
    </source>
</evidence>
<dbReference type="Gene3D" id="1.10.3720.10">
    <property type="entry name" value="MetI-like"/>
    <property type="match status" value="1"/>
</dbReference>
<feature type="transmembrane region" description="Helical" evidence="7">
    <location>
        <begin position="77"/>
        <end position="102"/>
    </location>
</feature>
<keyword evidence="4 7" id="KW-0812">Transmembrane</keyword>
<dbReference type="InterPro" id="IPR000515">
    <property type="entry name" value="MetI-like"/>
</dbReference>
<feature type="transmembrane region" description="Helical" evidence="7">
    <location>
        <begin position="245"/>
        <end position="263"/>
    </location>
</feature>
<dbReference type="PANTHER" id="PTHR43386">
    <property type="entry name" value="OLIGOPEPTIDE TRANSPORT SYSTEM PERMEASE PROTEIN APPC"/>
    <property type="match status" value="1"/>
</dbReference>
<protein>
    <submittedName>
        <fullName evidence="9">ABC transporter permease</fullName>
    </submittedName>
</protein>
<comment type="caution">
    <text evidence="9">The sequence shown here is derived from an EMBL/GenBank/DDBJ whole genome shotgun (WGS) entry which is preliminary data.</text>
</comment>
<organism evidence="9 10">
    <name type="scientific">Acidisoma silvae</name>
    <dbReference type="NCBI Taxonomy" id="2802396"/>
    <lineage>
        <taxon>Bacteria</taxon>
        <taxon>Pseudomonadati</taxon>
        <taxon>Pseudomonadota</taxon>
        <taxon>Alphaproteobacteria</taxon>
        <taxon>Acetobacterales</taxon>
        <taxon>Acidocellaceae</taxon>
        <taxon>Acidisoma</taxon>
    </lineage>
</organism>
<dbReference type="Proteomes" id="UP000708298">
    <property type="component" value="Unassembled WGS sequence"/>
</dbReference>
<feature type="transmembrane region" description="Helical" evidence="7">
    <location>
        <begin position="123"/>
        <end position="147"/>
    </location>
</feature>
<accession>A0A963YWF0</accession>
<dbReference type="SUPFAM" id="SSF161098">
    <property type="entry name" value="MetI-like"/>
    <property type="match status" value="1"/>
</dbReference>
<evidence type="ECO:0000313" key="10">
    <source>
        <dbReference type="Proteomes" id="UP000708298"/>
    </source>
</evidence>
<evidence type="ECO:0000259" key="8">
    <source>
        <dbReference type="PROSITE" id="PS50928"/>
    </source>
</evidence>
<evidence type="ECO:0000313" key="9">
    <source>
        <dbReference type="EMBL" id="MCB8877550.1"/>
    </source>
</evidence>
<comment type="similarity">
    <text evidence="7">Belongs to the binding-protein-dependent transport system permease family.</text>
</comment>
<feature type="domain" description="ABC transmembrane type-1" evidence="8">
    <location>
        <begin position="74"/>
        <end position="263"/>
    </location>
</feature>
<dbReference type="CDD" id="cd06261">
    <property type="entry name" value="TM_PBP2"/>
    <property type="match status" value="1"/>
</dbReference>
<dbReference type="RefSeq" id="WP_227323198.1">
    <property type="nucleotide sequence ID" value="NZ_JAESVB010000014.1"/>
</dbReference>
<dbReference type="Pfam" id="PF00528">
    <property type="entry name" value="BPD_transp_1"/>
    <property type="match status" value="1"/>
</dbReference>
<dbReference type="GO" id="GO:0005886">
    <property type="term" value="C:plasma membrane"/>
    <property type="evidence" value="ECO:0007669"/>
    <property type="project" value="UniProtKB-SubCell"/>
</dbReference>
<proteinExistence type="inferred from homology"/>
<sequence>MTILHVFFRRQGWLGTIALLLVVLVLAVVILGPFLAPQSPTDSVDDVFALPAPGEWLGSDVLGRDVLSRVLSGGWRFLTMAAIATILGVGVGSLLGVTAALRGGVLDEMIMRLADVALAFPQLILALLFMSFAGSSLSLVVLVIAVVHMPQVARTLRAAALKVVDEDYVRYSRSIGLPQWRILLLDILPNVRTTLLVESGLRLTFSIALIASLNYLSFGAQPPSADWGLMIHENQIGIESNPWPVIAPVVLIALLSIGINILSDRLSRGAKPRLAASEPDDAA</sequence>
<feature type="transmembrane region" description="Helical" evidence="7">
    <location>
        <begin position="12"/>
        <end position="36"/>
    </location>
</feature>
<dbReference type="AlphaFoldDB" id="A0A963YWF0"/>
<dbReference type="EMBL" id="JAESVB010000014">
    <property type="protein sequence ID" value="MCB8877550.1"/>
    <property type="molecule type" value="Genomic_DNA"/>
</dbReference>
<keyword evidence="5 7" id="KW-1133">Transmembrane helix</keyword>
<evidence type="ECO:0000256" key="6">
    <source>
        <dbReference type="ARBA" id="ARBA00023136"/>
    </source>
</evidence>
<dbReference type="PANTHER" id="PTHR43386:SF25">
    <property type="entry name" value="PEPTIDE ABC TRANSPORTER PERMEASE PROTEIN"/>
    <property type="match status" value="1"/>
</dbReference>
<name>A0A963YWF0_9PROT</name>